<sequence length="295" mass="33146">MTGLSVATSTNPSNLPARYEIRRLTEEHLPWTIAVGFHSNAFYSPIWPATYPDAGQRFIGGFSAGEYLLRHQIVSGHSFGIFDLEYKFKREESKPNGKLYWDLNKIDASPEELLEQMDFPLVSIAMSYDGINPLDLEKMGPLMKVLPAFETTYSMINERDSRKDIWKPTGPKQVLLRNATATRHDAEGKGLTRKLADFLMRYAAEQGFQNIQIVTAHDAVFSVWSNPPRPFNSTLICEFNTQDAIEEKQVNGETVMTKVFGDAKQRVTKVWVELKPTANGQASQGEPQAQVGAIV</sequence>
<proteinExistence type="predicted"/>
<dbReference type="AlphaFoldDB" id="A0AAN6IAG6"/>
<dbReference type="Proteomes" id="UP001203852">
    <property type="component" value="Unassembled WGS sequence"/>
</dbReference>
<evidence type="ECO:0000313" key="1">
    <source>
        <dbReference type="EMBL" id="KAI1608664.1"/>
    </source>
</evidence>
<dbReference type="Gene3D" id="3.40.630.30">
    <property type="match status" value="1"/>
</dbReference>
<reference evidence="1" key="1">
    <citation type="journal article" date="2022" name="bioRxiv">
        <title>Deciphering the potential niche of two novel black yeast fungi from a biological soil crust based on their genomes, phenotypes, and melanin regulation.</title>
        <authorList>
            <consortium name="DOE Joint Genome Institute"/>
            <person name="Carr E.C."/>
            <person name="Barton Q."/>
            <person name="Grambo S."/>
            <person name="Sullivan M."/>
            <person name="Renfro C.M."/>
            <person name="Kuo A."/>
            <person name="Pangilinan J."/>
            <person name="Lipzen A."/>
            <person name="Keymanesh K."/>
            <person name="Savage E."/>
            <person name="Barry K."/>
            <person name="Grigoriev I.V."/>
            <person name="Riekhof W.R."/>
            <person name="Harris S.S."/>
        </authorList>
    </citation>
    <scope>NUCLEOTIDE SEQUENCE</scope>
    <source>
        <strain evidence="1">JF 03-4F</strain>
    </source>
</reference>
<organism evidence="1 2">
    <name type="scientific">Exophiala viscosa</name>
    <dbReference type="NCBI Taxonomy" id="2486360"/>
    <lineage>
        <taxon>Eukaryota</taxon>
        <taxon>Fungi</taxon>
        <taxon>Dikarya</taxon>
        <taxon>Ascomycota</taxon>
        <taxon>Pezizomycotina</taxon>
        <taxon>Eurotiomycetes</taxon>
        <taxon>Chaetothyriomycetidae</taxon>
        <taxon>Chaetothyriales</taxon>
        <taxon>Herpotrichiellaceae</taxon>
        <taxon>Exophiala</taxon>
    </lineage>
</organism>
<name>A0AAN6IAG6_9EURO</name>
<comment type="caution">
    <text evidence="1">The sequence shown here is derived from an EMBL/GenBank/DDBJ whole genome shotgun (WGS) entry which is preliminary data.</text>
</comment>
<accession>A0AAN6IAG6</accession>
<gene>
    <name evidence="1" type="ORF">EDD36DRAFT_89157</name>
</gene>
<evidence type="ECO:0000313" key="2">
    <source>
        <dbReference type="Proteomes" id="UP001203852"/>
    </source>
</evidence>
<keyword evidence="2" id="KW-1185">Reference proteome</keyword>
<dbReference type="EMBL" id="MU404362">
    <property type="protein sequence ID" value="KAI1608664.1"/>
    <property type="molecule type" value="Genomic_DNA"/>
</dbReference>
<protein>
    <submittedName>
        <fullName evidence="1">Uncharacterized protein</fullName>
    </submittedName>
</protein>